<protein>
    <submittedName>
        <fullName evidence="2">Uncharacterized protein</fullName>
    </submittedName>
</protein>
<dbReference type="AlphaFoldDB" id="A0A1I7ER29"/>
<dbReference type="EMBL" id="CAJNAU010000088">
    <property type="protein sequence ID" value="CAE6834390.1"/>
    <property type="molecule type" value="Genomic_DNA"/>
</dbReference>
<dbReference type="OrthoDB" id="9110673at2"/>
<dbReference type="Proteomes" id="UP000674425">
    <property type="component" value="Unassembled WGS sequence"/>
</dbReference>
<accession>A0A1I7ER29</accession>
<dbReference type="RefSeq" id="WP_093647021.1">
    <property type="nucleotide sequence ID" value="NZ_CAJNAU010000088.1"/>
</dbReference>
<reference evidence="2 3" key="1">
    <citation type="submission" date="2016-10" db="EMBL/GenBank/DDBJ databases">
        <authorList>
            <person name="de Groot N.N."/>
        </authorList>
    </citation>
    <scope>NUCLEOTIDE SEQUENCE [LARGE SCALE GENOMIC DNA]</scope>
    <source>
        <strain evidence="2 3">LMG 27731</strain>
    </source>
</reference>
<sequence length="124" mass="13926">MSRPMSIERVNEYGQNAVRIAIEDRAVLLETADLDAVIEHLSALRATMRPEVPKEPLRAHQYVIEIDPCWHAEKHPLHDGAVLFLRHSGLGWAGFALPTESLARLHHALTQQLEASLEVHGMLN</sequence>
<evidence type="ECO:0000313" key="1">
    <source>
        <dbReference type="EMBL" id="CAE6834390.1"/>
    </source>
</evidence>
<evidence type="ECO:0000313" key="3">
    <source>
        <dbReference type="Proteomes" id="UP000198844"/>
    </source>
</evidence>
<evidence type="ECO:0000313" key="2">
    <source>
        <dbReference type="EMBL" id="SFU26366.1"/>
    </source>
</evidence>
<reference evidence="1 4" key="2">
    <citation type="submission" date="2021-02" db="EMBL/GenBank/DDBJ databases">
        <authorList>
            <person name="Vanwijnsberghe S."/>
        </authorList>
    </citation>
    <scope>NUCLEOTIDE SEQUENCE [LARGE SCALE GENOMIC DNA]</scope>
    <source>
        <strain evidence="1 4">R-69658</strain>
    </source>
</reference>
<proteinExistence type="predicted"/>
<gene>
    <name evidence="1" type="ORF">R69658_06436</name>
    <name evidence="2" type="ORF">SAMN05192563_10539</name>
</gene>
<organism evidence="2 3">
    <name type="scientific">Paraburkholderia aspalathi</name>
    <dbReference type="NCBI Taxonomy" id="1324617"/>
    <lineage>
        <taxon>Bacteria</taxon>
        <taxon>Pseudomonadati</taxon>
        <taxon>Pseudomonadota</taxon>
        <taxon>Betaproteobacteria</taxon>
        <taxon>Burkholderiales</taxon>
        <taxon>Burkholderiaceae</taxon>
        <taxon>Paraburkholderia</taxon>
    </lineage>
</organism>
<dbReference type="EMBL" id="FPBH01000053">
    <property type="protein sequence ID" value="SFU26366.1"/>
    <property type="molecule type" value="Genomic_DNA"/>
</dbReference>
<keyword evidence="4" id="KW-1185">Reference proteome</keyword>
<name>A0A1I7ER29_9BURK</name>
<dbReference type="GeneID" id="77199869"/>
<dbReference type="Proteomes" id="UP000198844">
    <property type="component" value="Unassembled WGS sequence"/>
</dbReference>
<evidence type="ECO:0000313" key="4">
    <source>
        <dbReference type="Proteomes" id="UP000674425"/>
    </source>
</evidence>